<dbReference type="AlphaFoldDB" id="A0A3A3FU14"/>
<evidence type="ECO:0000313" key="2">
    <source>
        <dbReference type="Proteomes" id="UP000265955"/>
    </source>
</evidence>
<reference evidence="2" key="1">
    <citation type="submission" date="2018-09" db="EMBL/GenBank/DDBJ databases">
        <authorList>
            <person name="Zhu H."/>
        </authorList>
    </citation>
    <scope>NUCLEOTIDE SEQUENCE [LARGE SCALE GENOMIC DNA]</scope>
    <source>
        <strain evidence="2">K1R23-30</strain>
    </source>
</reference>
<sequence>MDVGIEAIQQMARKGEFKQPVVPLRDAVERAMEIIDGYGCTVAIFMLAGQVTGTKKSSDAFERKTTLHANLLVGVYDQNADARQVREDLATFYA</sequence>
<keyword evidence="2" id="KW-1185">Reference proteome</keyword>
<name>A0A3A3FU14_9BURK</name>
<proteinExistence type="predicted"/>
<organism evidence="1 2">
    <name type="scientific">Noviherbaspirillum saxi</name>
    <dbReference type="NCBI Taxonomy" id="2320863"/>
    <lineage>
        <taxon>Bacteria</taxon>
        <taxon>Pseudomonadati</taxon>
        <taxon>Pseudomonadota</taxon>
        <taxon>Betaproteobacteria</taxon>
        <taxon>Burkholderiales</taxon>
        <taxon>Oxalobacteraceae</taxon>
        <taxon>Noviherbaspirillum</taxon>
    </lineage>
</organism>
<dbReference type="EMBL" id="QYUO01000001">
    <property type="protein sequence ID" value="RJF99030.1"/>
    <property type="molecule type" value="Genomic_DNA"/>
</dbReference>
<dbReference type="Proteomes" id="UP000265955">
    <property type="component" value="Unassembled WGS sequence"/>
</dbReference>
<comment type="caution">
    <text evidence="1">The sequence shown here is derived from an EMBL/GenBank/DDBJ whole genome shotgun (WGS) entry which is preliminary data.</text>
</comment>
<evidence type="ECO:0000313" key="1">
    <source>
        <dbReference type="EMBL" id="RJF99030.1"/>
    </source>
</evidence>
<protein>
    <submittedName>
        <fullName evidence="1">Uncharacterized protein</fullName>
    </submittedName>
</protein>
<accession>A0A3A3FU14</accession>
<gene>
    <name evidence="1" type="ORF">D3871_11295</name>
</gene>